<evidence type="ECO:0000313" key="1">
    <source>
        <dbReference type="EMBL" id="MCD5315354.1"/>
    </source>
</evidence>
<gene>
    <name evidence="1" type="ORF">LR394_31080</name>
</gene>
<reference evidence="1" key="1">
    <citation type="submission" date="2021-11" db="EMBL/GenBank/DDBJ databases">
        <title>Streptomyces corallinus and Kineosporia corallina sp. nov., two new coral-derived marine actinobacteria.</title>
        <authorList>
            <person name="Buangrab K."/>
            <person name="Sutthacheep M."/>
            <person name="Yeemin T."/>
            <person name="Harunari E."/>
            <person name="Igarashi Y."/>
            <person name="Sripreechasak P."/>
            <person name="Kanchanasin P."/>
            <person name="Tanasupawat S."/>
            <person name="Phongsopitanun W."/>
        </authorList>
    </citation>
    <scope>NUCLEOTIDE SEQUENCE</scope>
    <source>
        <strain evidence="1">JCM 31032</strain>
    </source>
</reference>
<protein>
    <recommendedName>
        <fullName evidence="3">Aminoglycoside phosphotransferase domain-containing protein</fullName>
    </recommendedName>
</protein>
<dbReference type="InterPro" id="IPR011009">
    <property type="entry name" value="Kinase-like_dom_sf"/>
</dbReference>
<proteinExistence type="predicted"/>
<keyword evidence="2" id="KW-1185">Reference proteome</keyword>
<dbReference type="EMBL" id="JAJOMB010000021">
    <property type="protein sequence ID" value="MCD5315354.1"/>
    <property type="molecule type" value="Genomic_DNA"/>
</dbReference>
<dbReference type="RefSeq" id="WP_231448156.1">
    <property type="nucleotide sequence ID" value="NZ_JAJOMB010000021.1"/>
</dbReference>
<sequence length="401" mass="43436">MNWDGRKPAAGLRLLVEQLWPADSDVVVTLGAPPAGHQVLEQYAVMPSVEAARMLMPMDRRVATASLLAYNKLRRPRVRARKVASAAAFGSGLGKWMTRGVLSVCLPPSAADSDQRLLGHLSTVLGPGVAAIGVAAPAPNRKPTLQLFDPAGQAKAFVKVGWNDYTRGLVDHEASVLADLSSSSVPMLPRVLHSGSWHGRSLLATAPMPPGVTRHLPGAGPRPDLISRIATGRRSERFGESAYLKKIKDDCRRVGALLPDGLAERYRQRVLRDHEDLAMDFGAWHGDWSPWNMGTVGRQVWVWDWEHYADLAPVGLDLVHYTFQRRFVQGGATVGAALDTARQVVPSQLPEVGVDPALAPALVDLYCLEMLLRACRMKQQGAGQNERFMAGALAHAGSRAA</sequence>
<accession>A0A9X1SX24</accession>
<evidence type="ECO:0000313" key="2">
    <source>
        <dbReference type="Proteomes" id="UP001138997"/>
    </source>
</evidence>
<evidence type="ECO:0008006" key="3">
    <source>
        <dbReference type="Google" id="ProtNLM"/>
    </source>
</evidence>
<dbReference type="SUPFAM" id="SSF56112">
    <property type="entry name" value="Protein kinase-like (PK-like)"/>
    <property type="match status" value="1"/>
</dbReference>
<name>A0A9X1SX24_9ACTN</name>
<organism evidence="1 2">
    <name type="scientific">Kineosporia babensis</name>
    <dbReference type="NCBI Taxonomy" id="499548"/>
    <lineage>
        <taxon>Bacteria</taxon>
        <taxon>Bacillati</taxon>
        <taxon>Actinomycetota</taxon>
        <taxon>Actinomycetes</taxon>
        <taxon>Kineosporiales</taxon>
        <taxon>Kineosporiaceae</taxon>
        <taxon>Kineosporia</taxon>
    </lineage>
</organism>
<comment type="caution">
    <text evidence="1">The sequence shown here is derived from an EMBL/GenBank/DDBJ whole genome shotgun (WGS) entry which is preliminary data.</text>
</comment>
<dbReference type="Proteomes" id="UP001138997">
    <property type="component" value="Unassembled WGS sequence"/>
</dbReference>
<dbReference type="AlphaFoldDB" id="A0A9X1SX24"/>